<dbReference type="EMBL" id="KQ234858">
    <property type="protein sequence ID" value="KMZ84582.1"/>
    <property type="molecule type" value="Genomic_DNA"/>
</dbReference>
<sequence length="368" mass="42247">MAHRPGSIWRLSSCAQLKYRATQLPAPKGKKKNFSFFPSGVHTNREGSQVALKGEKIKKDDCPVTFVGSDRHGHGDSQDGLLSAQGTPIEGLPIDRLHTDGLPIDRLYSDGLHPDRDTFRPYLTKRRSALKFFSYHVKEYQEGMLFKQSDGSEKAFLYSTKIKKCQHSDRISSNLLVSCFSGGDRGERVSRKSLFDILFGKFSLLYLFTETSHVHEVGKYLADFARRKGQHGAHPPYNQHIQHTQQMRMVEEGNAVRLRDRQEPIHLHYCYVSPYRYLLSTYFSKRIAQDLKANYFNKNNFFFINDRLSVDAENTLLLPGSRTIGSFTPHDTLPSLLLVDDCCYVRYHIKGLFTREASHYLFNVIRAI</sequence>
<name>A0A0J9SRK9_PLAV1</name>
<dbReference type="AlphaFoldDB" id="A0A0J9SRK9"/>
<dbReference type="Proteomes" id="UP000053327">
    <property type="component" value="Unassembled WGS sequence"/>
</dbReference>
<protein>
    <submittedName>
        <fullName evidence="1">Uncharacterized protein</fullName>
    </submittedName>
</protein>
<proteinExistence type="predicted"/>
<evidence type="ECO:0000313" key="2">
    <source>
        <dbReference type="Proteomes" id="UP000053327"/>
    </source>
</evidence>
<organism evidence="1 2">
    <name type="scientific">Plasmodium vivax (strain Brazil I)</name>
    <dbReference type="NCBI Taxonomy" id="1033975"/>
    <lineage>
        <taxon>Eukaryota</taxon>
        <taxon>Sar</taxon>
        <taxon>Alveolata</taxon>
        <taxon>Apicomplexa</taxon>
        <taxon>Aconoidasida</taxon>
        <taxon>Haemosporida</taxon>
        <taxon>Plasmodiidae</taxon>
        <taxon>Plasmodium</taxon>
        <taxon>Plasmodium (Plasmodium)</taxon>
    </lineage>
</organism>
<accession>A0A0J9SRK9</accession>
<dbReference type="OrthoDB" id="369461at2759"/>
<gene>
    <name evidence="1" type="ORF">PVBG_00362</name>
</gene>
<evidence type="ECO:0000313" key="1">
    <source>
        <dbReference type="EMBL" id="KMZ84582.1"/>
    </source>
</evidence>
<reference evidence="1 2" key="1">
    <citation type="submission" date="2011-08" db="EMBL/GenBank/DDBJ databases">
        <title>The Genome Sequence of Plasmodium vivax Brazil I.</title>
        <authorList>
            <consortium name="The Broad Institute Genome Sequencing Platform"/>
            <consortium name="The Broad Institute Genome Sequencing Center for Infectious Disease"/>
            <person name="Neafsey D."/>
            <person name="Carlton J."/>
            <person name="Barnwell J."/>
            <person name="Collins W."/>
            <person name="Escalante A."/>
            <person name="Mullikin J."/>
            <person name="Saul A."/>
            <person name="Guigo R."/>
            <person name="Camara F."/>
            <person name="Young S.K."/>
            <person name="Zeng Q."/>
            <person name="Gargeya S."/>
            <person name="Fitzgerald M."/>
            <person name="Haas B."/>
            <person name="Abouelleil A."/>
            <person name="Alvarado L."/>
            <person name="Arachchi H.M."/>
            <person name="Berlin A."/>
            <person name="Brown A."/>
            <person name="Chapman S.B."/>
            <person name="Chen Z."/>
            <person name="Dunbar C."/>
            <person name="Freedman E."/>
            <person name="Gearin G."/>
            <person name="Gellesch M."/>
            <person name="Goldberg J."/>
            <person name="Griggs A."/>
            <person name="Gujja S."/>
            <person name="Heiman D."/>
            <person name="Howarth C."/>
            <person name="Larson L."/>
            <person name="Lui A."/>
            <person name="MacDonald P.J.P."/>
            <person name="Montmayeur A."/>
            <person name="Murphy C."/>
            <person name="Neiman D."/>
            <person name="Pearson M."/>
            <person name="Priest M."/>
            <person name="Roberts A."/>
            <person name="Saif S."/>
            <person name="Shea T."/>
            <person name="Shenoy N."/>
            <person name="Sisk P."/>
            <person name="Stolte C."/>
            <person name="Sykes S."/>
            <person name="Wortman J."/>
            <person name="Nusbaum C."/>
            <person name="Birren B."/>
        </authorList>
    </citation>
    <scope>NUCLEOTIDE SEQUENCE [LARGE SCALE GENOMIC DNA]</scope>
    <source>
        <strain evidence="1 2">Brazil I</strain>
    </source>
</reference>